<dbReference type="RefSeq" id="WP_078707401.1">
    <property type="nucleotide sequence ID" value="NZ_FUXL01000003.1"/>
</dbReference>
<dbReference type="SUPFAM" id="SSF51735">
    <property type="entry name" value="NAD(P)-binding Rossmann-fold domains"/>
    <property type="match status" value="1"/>
</dbReference>
<comment type="pathway">
    <text evidence="1 6">Carbohydrate biosynthesis; dTDP-L-rhamnose biosynthesis.</text>
</comment>
<dbReference type="STRING" id="1365950.SAMN05428963_103299"/>
<dbReference type="InterPro" id="IPR029903">
    <property type="entry name" value="RmlD-like-bd"/>
</dbReference>
<organism evidence="8 9">
    <name type="scientific">Consotaella salsifontis</name>
    <dbReference type="NCBI Taxonomy" id="1365950"/>
    <lineage>
        <taxon>Bacteria</taxon>
        <taxon>Pseudomonadati</taxon>
        <taxon>Pseudomonadota</taxon>
        <taxon>Alphaproteobacteria</taxon>
        <taxon>Hyphomicrobiales</taxon>
        <taxon>Aurantimonadaceae</taxon>
        <taxon>Consotaella</taxon>
    </lineage>
</organism>
<evidence type="ECO:0000256" key="4">
    <source>
        <dbReference type="ARBA" id="ARBA00017099"/>
    </source>
</evidence>
<dbReference type="GO" id="GO:0019305">
    <property type="term" value="P:dTDP-rhamnose biosynthetic process"/>
    <property type="evidence" value="ECO:0007669"/>
    <property type="project" value="UniProtKB-UniPathway"/>
</dbReference>
<comment type="cofactor">
    <cofactor evidence="6">
        <name>Mg(2+)</name>
        <dbReference type="ChEBI" id="CHEBI:18420"/>
    </cofactor>
    <text evidence="6">Binds 1 Mg(2+) ion per monomer.</text>
</comment>
<proteinExistence type="inferred from homology"/>
<keyword evidence="6" id="KW-0560">Oxidoreductase</keyword>
<dbReference type="GO" id="GO:0008831">
    <property type="term" value="F:dTDP-4-dehydrorhamnose reductase activity"/>
    <property type="evidence" value="ECO:0007669"/>
    <property type="project" value="UniProtKB-EC"/>
</dbReference>
<protein>
    <recommendedName>
        <fullName evidence="4 6">dTDP-4-dehydrorhamnose reductase</fullName>
        <ecNumber evidence="3 6">1.1.1.133</ecNumber>
    </recommendedName>
</protein>
<dbReference type="PANTHER" id="PTHR10491:SF4">
    <property type="entry name" value="METHIONINE ADENOSYLTRANSFERASE 2 SUBUNIT BETA"/>
    <property type="match status" value="1"/>
</dbReference>
<dbReference type="Proteomes" id="UP000190135">
    <property type="component" value="Unassembled WGS sequence"/>
</dbReference>
<accession>A0A1T4P263</accession>
<dbReference type="InterPro" id="IPR036291">
    <property type="entry name" value="NAD(P)-bd_dom_sf"/>
</dbReference>
<keyword evidence="6" id="KW-0521">NADP</keyword>
<comment type="similarity">
    <text evidence="2 6">Belongs to the dTDP-4-dehydrorhamnose reductase family.</text>
</comment>
<dbReference type="OrthoDB" id="9803892at2"/>
<keyword evidence="9" id="KW-1185">Reference proteome</keyword>
<dbReference type="InterPro" id="IPR005913">
    <property type="entry name" value="dTDP_dehydrorham_reduct"/>
</dbReference>
<comment type="function">
    <text evidence="6">Catalyzes the reduction of dTDP-6-deoxy-L-lyxo-4-hexulose to yield dTDP-L-rhamnose.</text>
</comment>
<dbReference type="NCBIfam" id="TIGR01214">
    <property type="entry name" value="rmlD"/>
    <property type="match status" value="1"/>
</dbReference>
<evidence type="ECO:0000313" key="9">
    <source>
        <dbReference type="Proteomes" id="UP000190135"/>
    </source>
</evidence>
<evidence type="ECO:0000256" key="3">
    <source>
        <dbReference type="ARBA" id="ARBA00012929"/>
    </source>
</evidence>
<dbReference type="EC" id="1.1.1.133" evidence="3 6"/>
<dbReference type="CDD" id="cd05254">
    <property type="entry name" value="dTDP_HR_like_SDR_e"/>
    <property type="match status" value="1"/>
</dbReference>
<evidence type="ECO:0000256" key="5">
    <source>
        <dbReference type="ARBA" id="ARBA00048200"/>
    </source>
</evidence>
<dbReference type="PANTHER" id="PTHR10491">
    <property type="entry name" value="DTDP-4-DEHYDRORHAMNOSE REDUCTASE"/>
    <property type="match status" value="1"/>
</dbReference>
<feature type="domain" description="RmlD-like substrate binding" evidence="7">
    <location>
        <begin position="1"/>
        <end position="290"/>
    </location>
</feature>
<evidence type="ECO:0000256" key="1">
    <source>
        <dbReference type="ARBA" id="ARBA00004781"/>
    </source>
</evidence>
<sequence length="293" mass="31011">MKIIVTGRDGQVARSLAALSSETIEFVTLGRPELDVTKPETLRRAIAELAPAALVNAGAYTAVDKAESDQEAAFAVNRDGAGNVAAATAEAGIPIVHISTDYVFSGTKSVPYDETDAVEPQGVYGHSKLAGERAVAAANPAHVILRTAWVYSPFGANFVKTMLRVGKERDVLRVVADQHGTPTYAPDIAAGIAAVLARVAAEPEGADWRGIFHMVAAGETSWAGFAEAIFAESARRGGPSARVEPITTADYPTPARRPANSRLATAKFQRTFDHTLPAWRDGLSRCMDALLAE</sequence>
<dbReference type="AlphaFoldDB" id="A0A1T4P263"/>
<name>A0A1T4P263_9HYPH</name>
<dbReference type="Gene3D" id="3.40.50.720">
    <property type="entry name" value="NAD(P)-binding Rossmann-like Domain"/>
    <property type="match status" value="1"/>
</dbReference>
<reference evidence="8 9" key="1">
    <citation type="submission" date="2017-02" db="EMBL/GenBank/DDBJ databases">
        <authorList>
            <person name="Peterson S.W."/>
        </authorList>
    </citation>
    <scope>NUCLEOTIDE SEQUENCE [LARGE SCALE GENOMIC DNA]</scope>
    <source>
        <strain evidence="8 9">USBA 369</strain>
    </source>
</reference>
<comment type="catalytic activity">
    <reaction evidence="5 6">
        <text>dTDP-beta-L-rhamnose + NADP(+) = dTDP-4-dehydro-beta-L-rhamnose + NADPH + H(+)</text>
        <dbReference type="Rhea" id="RHEA:21796"/>
        <dbReference type="ChEBI" id="CHEBI:15378"/>
        <dbReference type="ChEBI" id="CHEBI:57510"/>
        <dbReference type="ChEBI" id="CHEBI:57783"/>
        <dbReference type="ChEBI" id="CHEBI:58349"/>
        <dbReference type="ChEBI" id="CHEBI:62830"/>
        <dbReference type="EC" id="1.1.1.133"/>
    </reaction>
</comment>
<dbReference type="EMBL" id="FUXL01000003">
    <property type="protein sequence ID" value="SJZ85573.1"/>
    <property type="molecule type" value="Genomic_DNA"/>
</dbReference>
<evidence type="ECO:0000256" key="6">
    <source>
        <dbReference type="RuleBase" id="RU364082"/>
    </source>
</evidence>
<evidence type="ECO:0000256" key="2">
    <source>
        <dbReference type="ARBA" id="ARBA00010944"/>
    </source>
</evidence>
<dbReference type="Pfam" id="PF04321">
    <property type="entry name" value="RmlD_sub_bind"/>
    <property type="match status" value="1"/>
</dbReference>
<dbReference type="UniPathway" id="UPA00124"/>
<evidence type="ECO:0000259" key="7">
    <source>
        <dbReference type="Pfam" id="PF04321"/>
    </source>
</evidence>
<dbReference type="Gene3D" id="3.90.25.10">
    <property type="entry name" value="UDP-galactose 4-epimerase, domain 1"/>
    <property type="match status" value="1"/>
</dbReference>
<gene>
    <name evidence="8" type="ORF">SAMN05428963_103299</name>
</gene>
<evidence type="ECO:0000313" key="8">
    <source>
        <dbReference type="EMBL" id="SJZ85573.1"/>
    </source>
</evidence>